<dbReference type="PANTHER" id="PTHR24321:SF8">
    <property type="entry name" value="ESTRADIOL 17-BETA-DEHYDROGENASE 8-RELATED"/>
    <property type="match status" value="1"/>
</dbReference>
<dbReference type="InterPro" id="IPR057326">
    <property type="entry name" value="KR_dom"/>
</dbReference>
<dbReference type="EMBL" id="SHNN01000005">
    <property type="protein sequence ID" value="MCX2983158.1"/>
    <property type="molecule type" value="Genomic_DNA"/>
</dbReference>
<keyword evidence="2" id="KW-0560">Oxidoreductase</keyword>
<dbReference type="Gene3D" id="3.40.50.720">
    <property type="entry name" value="NAD(P)-binding Rossmann-like Domain"/>
    <property type="match status" value="1"/>
</dbReference>
<comment type="caution">
    <text evidence="5">The sequence shown here is derived from an EMBL/GenBank/DDBJ whole genome shotgun (WGS) entry which is preliminary data.</text>
</comment>
<accession>A0ABT3TLF8</accession>
<dbReference type="PANTHER" id="PTHR24321">
    <property type="entry name" value="DEHYDROGENASES, SHORT CHAIN"/>
    <property type="match status" value="1"/>
</dbReference>
<dbReference type="PROSITE" id="PS00061">
    <property type="entry name" value="ADH_SHORT"/>
    <property type="match status" value="1"/>
</dbReference>
<comment type="similarity">
    <text evidence="1">Belongs to the short-chain dehydrogenases/reductases (SDR) family.</text>
</comment>
<dbReference type="Pfam" id="PF13561">
    <property type="entry name" value="adh_short_C2"/>
    <property type="match status" value="1"/>
</dbReference>
<evidence type="ECO:0000313" key="6">
    <source>
        <dbReference type="Proteomes" id="UP001143362"/>
    </source>
</evidence>
<dbReference type="CDD" id="cd05233">
    <property type="entry name" value="SDR_c"/>
    <property type="match status" value="1"/>
</dbReference>
<dbReference type="RefSeq" id="WP_279247188.1">
    <property type="nucleotide sequence ID" value="NZ_SHNN01000005.1"/>
</dbReference>
<dbReference type="InterPro" id="IPR002347">
    <property type="entry name" value="SDR_fam"/>
</dbReference>
<name>A0ABT3TLF8_9GAMM</name>
<dbReference type="SMART" id="SM00822">
    <property type="entry name" value="PKS_KR"/>
    <property type="match status" value="1"/>
</dbReference>
<evidence type="ECO:0000256" key="2">
    <source>
        <dbReference type="ARBA" id="ARBA00023002"/>
    </source>
</evidence>
<keyword evidence="3" id="KW-0520">NAD</keyword>
<dbReference type="PRINTS" id="PR00081">
    <property type="entry name" value="GDHRDH"/>
</dbReference>
<dbReference type="Proteomes" id="UP001143362">
    <property type="component" value="Unassembled WGS sequence"/>
</dbReference>
<dbReference type="InterPro" id="IPR036291">
    <property type="entry name" value="NAD(P)-bd_dom_sf"/>
</dbReference>
<evidence type="ECO:0000259" key="4">
    <source>
        <dbReference type="SMART" id="SM00822"/>
    </source>
</evidence>
<feature type="domain" description="Ketoreductase" evidence="4">
    <location>
        <begin position="7"/>
        <end position="190"/>
    </location>
</feature>
<dbReference type="NCBIfam" id="NF005559">
    <property type="entry name" value="PRK07231.1"/>
    <property type="match status" value="1"/>
</dbReference>
<keyword evidence="6" id="KW-1185">Reference proteome</keyword>
<dbReference type="InterPro" id="IPR020904">
    <property type="entry name" value="Sc_DH/Rdtase_CS"/>
</dbReference>
<reference evidence="5" key="1">
    <citation type="submission" date="2019-02" db="EMBL/GenBank/DDBJ databases">
        <authorList>
            <person name="Li S.-H."/>
        </authorList>
    </citation>
    <scope>NUCLEOTIDE SEQUENCE</scope>
    <source>
        <strain evidence="5">IMCC14734</strain>
    </source>
</reference>
<proteinExistence type="inferred from homology"/>
<protein>
    <submittedName>
        <fullName evidence="5">SDR family oxidoreductase</fullName>
    </submittedName>
</protein>
<sequence>MATVTGKVVVLTGGAGDIARVAAKRFLAGGASVMLVDLDADKLAAVCSELDSKDVAHCAADVTDLADTQRYIKAAVERFGRIDVLLANAGIEGQVAPVSEYDPDVFRKVLDVNVTGPFLGIREVFPVMAANGGGSIVITSSIAGLRGSPGLSAYNASKHAVIGLMRSTAVEGGPLNIRVNTINPSPVEGRMIRSLEEGNMPDAPEAVREIMEASIPLRRYAVPEDVVNLMMFLAGDESQFLTGAVYPVDGGMSA</sequence>
<dbReference type="PRINTS" id="PR00080">
    <property type="entry name" value="SDRFAMILY"/>
</dbReference>
<evidence type="ECO:0000256" key="1">
    <source>
        <dbReference type="ARBA" id="ARBA00006484"/>
    </source>
</evidence>
<evidence type="ECO:0000256" key="3">
    <source>
        <dbReference type="ARBA" id="ARBA00023027"/>
    </source>
</evidence>
<organism evidence="5 6">
    <name type="scientific">Candidatus Litorirhabdus singularis</name>
    <dbReference type="NCBI Taxonomy" id="2518993"/>
    <lineage>
        <taxon>Bacteria</taxon>
        <taxon>Pseudomonadati</taxon>
        <taxon>Pseudomonadota</taxon>
        <taxon>Gammaproteobacteria</taxon>
        <taxon>Cellvibrionales</taxon>
        <taxon>Halieaceae</taxon>
        <taxon>Candidatus Litorirhabdus</taxon>
    </lineage>
</organism>
<gene>
    <name evidence="5" type="ORF">EYC98_20040</name>
</gene>
<evidence type="ECO:0000313" key="5">
    <source>
        <dbReference type="EMBL" id="MCX2983158.1"/>
    </source>
</evidence>
<dbReference type="SUPFAM" id="SSF51735">
    <property type="entry name" value="NAD(P)-binding Rossmann-fold domains"/>
    <property type="match status" value="1"/>
</dbReference>